<organism evidence="4 5">
    <name type="scientific">Periplaneta americana</name>
    <name type="common">American cockroach</name>
    <name type="synonym">Blatta americana</name>
    <dbReference type="NCBI Taxonomy" id="6978"/>
    <lineage>
        <taxon>Eukaryota</taxon>
        <taxon>Metazoa</taxon>
        <taxon>Ecdysozoa</taxon>
        <taxon>Arthropoda</taxon>
        <taxon>Hexapoda</taxon>
        <taxon>Insecta</taxon>
        <taxon>Pterygota</taxon>
        <taxon>Neoptera</taxon>
        <taxon>Polyneoptera</taxon>
        <taxon>Dictyoptera</taxon>
        <taxon>Blattodea</taxon>
        <taxon>Blattoidea</taxon>
        <taxon>Blattidae</taxon>
        <taxon>Blattinae</taxon>
        <taxon>Periplaneta</taxon>
    </lineage>
</organism>
<evidence type="ECO:0000313" key="4">
    <source>
        <dbReference type="EMBL" id="KAJ4445365.1"/>
    </source>
</evidence>
<evidence type="ECO:0000256" key="3">
    <source>
        <dbReference type="SAM" id="Phobius"/>
    </source>
</evidence>
<evidence type="ECO:0000256" key="2">
    <source>
        <dbReference type="SAM" id="MobiDB-lite"/>
    </source>
</evidence>
<dbReference type="SUPFAM" id="SSF57903">
    <property type="entry name" value="FYVE/PHD zinc finger"/>
    <property type="match status" value="1"/>
</dbReference>
<keyword evidence="3" id="KW-0812">Transmembrane</keyword>
<dbReference type="InterPro" id="IPR013083">
    <property type="entry name" value="Znf_RING/FYVE/PHD"/>
</dbReference>
<evidence type="ECO:0000313" key="5">
    <source>
        <dbReference type="Proteomes" id="UP001148838"/>
    </source>
</evidence>
<feature type="transmembrane region" description="Helical" evidence="3">
    <location>
        <begin position="130"/>
        <end position="150"/>
    </location>
</feature>
<keyword evidence="3" id="KW-0472">Membrane</keyword>
<feature type="region of interest" description="Disordered" evidence="2">
    <location>
        <begin position="1"/>
        <end position="20"/>
    </location>
</feature>
<keyword evidence="1" id="KW-0175">Coiled coil</keyword>
<comment type="caution">
    <text evidence="4">The sequence shown here is derived from an EMBL/GenBank/DDBJ whole genome shotgun (WGS) entry which is preliminary data.</text>
</comment>
<dbReference type="EMBL" id="JAJSOF020000011">
    <property type="protein sequence ID" value="KAJ4445365.1"/>
    <property type="molecule type" value="Genomic_DNA"/>
</dbReference>
<keyword evidence="5" id="KW-1185">Reference proteome</keyword>
<reference evidence="4 5" key="1">
    <citation type="journal article" date="2022" name="Allergy">
        <title>Genome assembly and annotation of Periplaneta americana reveal a comprehensive cockroach allergen profile.</title>
        <authorList>
            <person name="Wang L."/>
            <person name="Xiong Q."/>
            <person name="Saelim N."/>
            <person name="Wang L."/>
            <person name="Nong W."/>
            <person name="Wan A.T."/>
            <person name="Shi M."/>
            <person name="Liu X."/>
            <person name="Cao Q."/>
            <person name="Hui J.H.L."/>
            <person name="Sookrung N."/>
            <person name="Leung T.F."/>
            <person name="Tungtrongchitr A."/>
            <person name="Tsui S.K.W."/>
        </authorList>
    </citation>
    <scope>NUCLEOTIDE SEQUENCE [LARGE SCALE GENOMIC DNA]</scope>
    <source>
        <strain evidence="4">PWHHKU_190912</strain>
    </source>
</reference>
<evidence type="ECO:0008006" key="6">
    <source>
        <dbReference type="Google" id="ProtNLM"/>
    </source>
</evidence>
<feature type="region of interest" description="Disordered" evidence="2">
    <location>
        <begin position="229"/>
        <end position="249"/>
    </location>
</feature>
<name>A0ABQ8TI57_PERAM</name>
<dbReference type="Proteomes" id="UP001148838">
    <property type="component" value="Unassembled WGS sequence"/>
</dbReference>
<sequence length="823" mass="94732">MSVTSDTSEFTIAPGEPSPRQADAECSFCGVKFSHDTRGELWVQCQMCEMWYHTECAGCEGRLEQDLELLRSVPEICGVTSRIWGRSLSVLECIAGSISSSPLRASLKKDTVEWRRENVFQYFAMDHNTIAFVCVMLLIICIGCTITAFFRKQSTLAWKLCKFRSHVQRIWKRNKELSKELVRTKSQLSLAEQQLIEKGTGVSGILELSRLRFELEAVRNERNALLRRLQSGGGKSQGESRENDNFDFPRMDQFSDQKDILKLITSWKENAQRLIKNLTECEGAADVMKEEMQNYVQGRQNHDSLLREKNSMRRRLEILAREKHEATKKLLSVQKDLKATQKQLEEAKGKLYRSENEIETLKKEADHVSNDKHVLQRQLDISQSEVRMLHTRLENVTKENETCRRHLRALERETWRRSESSPFRLSVTTQESQNHKGTIHDLTKLIEDETSEDQKQLMNSLDGHISDFNRQRKSESSNVIPTHDTDIDDVSVSKDDYDSEITKIPEKNFVGSPCETSLNTSNVSEKLDNEPTKAGNNFVTNLSSPSGNINCKISINKSSLEPNIFLRTLKAIERYEKSMDLNLMKRKSMQCPSDVRNKSLIDKKKTDDILRSKMKNQSLMEDLYLTREIENWPRGDLISTEGQNRTIPDVQSNITHAVFNQSNGPIAEIPPGRTRENSFHRYPDRATEKESLCSLGSMCSVCSMDGCVVNQDELSSATQSLQPCPNCLLFIQRFDDREQGRFNARRLEWLGHVIRMNDERIPKKILNRKPEGRRNIGRQKLRLLDGVEDDLRTLGVRRWRQKALVGQEWTKILREAKARLQGP</sequence>
<accession>A0ABQ8TI57</accession>
<dbReference type="CDD" id="cd15517">
    <property type="entry name" value="PHD_TCF19_like"/>
    <property type="match status" value="1"/>
</dbReference>
<feature type="coiled-coil region" evidence="1">
    <location>
        <begin position="174"/>
        <end position="228"/>
    </location>
</feature>
<feature type="compositionally biased region" description="Polar residues" evidence="2">
    <location>
        <begin position="1"/>
        <end position="10"/>
    </location>
</feature>
<keyword evidence="3" id="KW-1133">Transmembrane helix</keyword>
<evidence type="ECO:0000256" key="1">
    <source>
        <dbReference type="SAM" id="Coils"/>
    </source>
</evidence>
<feature type="coiled-coil region" evidence="1">
    <location>
        <begin position="271"/>
        <end position="413"/>
    </location>
</feature>
<feature type="compositionally biased region" description="Basic and acidic residues" evidence="2">
    <location>
        <begin position="238"/>
        <end position="249"/>
    </location>
</feature>
<dbReference type="InterPro" id="IPR011011">
    <property type="entry name" value="Znf_FYVE_PHD"/>
</dbReference>
<proteinExistence type="predicted"/>
<protein>
    <recommendedName>
        <fullName evidence="6">RING-type domain-containing protein</fullName>
    </recommendedName>
</protein>
<dbReference type="Gene3D" id="3.30.40.10">
    <property type="entry name" value="Zinc/RING finger domain, C3HC4 (zinc finger)"/>
    <property type="match status" value="1"/>
</dbReference>
<gene>
    <name evidence="4" type="ORF">ANN_07170</name>
</gene>